<organism evidence="2 3">
    <name type="scientific">Methylobacterium brachythecii</name>
    <dbReference type="NCBI Taxonomy" id="1176177"/>
    <lineage>
        <taxon>Bacteria</taxon>
        <taxon>Pseudomonadati</taxon>
        <taxon>Pseudomonadota</taxon>
        <taxon>Alphaproteobacteria</taxon>
        <taxon>Hyphomicrobiales</taxon>
        <taxon>Methylobacteriaceae</taxon>
        <taxon>Methylobacterium</taxon>
    </lineage>
</organism>
<evidence type="ECO:0000313" key="2">
    <source>
        <dbReference type="EMBL" id="MBB3905203.1"/>
    </source>
</evidence>
<reference evidence="1" key="4">
    <citation type="submission" date="2023-01" db="EMBL/GenBank/DDBJ databases">
        <title>Draft genome sequence of Methylobacterium brachythecii strain NBRC 107710.</title>
        <authorList>
            <person name="Sun Q."/>
            <person name="Mori K."/>
        </authorList>
    </citation>
    <scope>NUCLEOTIDE SEQUENCE</scope>
    <source>
        <strain evidence="1">NBRC 107710</strain>
    </source>
</reference>
<keyword evidence="4" id="KW-1185">Reference proteome</keyword>
<dbReference type="Proteomes" id="UP000517759">
    <property type="component" value="Unassembled WGS sequence"/>
</dbReference>
<dbReference type="AlphaFoldDB" id="A0A7W6AM88"/>
<sequence>MSQTVDLKKPAEAAPTLLTIDDVQRLIAQSRETFDEHRRPINVQINLGDERRRGRGREDEVGFSLVRSKFVWLVVAISISYGAAYLRTRYVCQSFKDTGRFFYGMGVDRCVGVLMKQPFEQVQAQLETINRSY</sequence>
<dbReference type="EMBL" id="BSPG01000036">
    <property type="protein sequence ID" value="GLS46225.1"/>
    <property type="molecule type" value="Genomic_DNA"/>
</dbReference>
<evidence type="ECO:0000313" key="4">
    <source>
        <dbReference type="Proteomes" id="UP001156881"/>
    </source>
</evidence>
<reference evidence="4" key="2">
    <citation type="journal article" date="2019" name="Int. J. Syst. Evol. Microbiol.">
        <title>The Global Catalogue of Microorganisms (GCM) 10K type strain sequencing project: providing services to taxonomists for standard genome sequencing and annotation.</title>
        <authorList>
            <consortium name="The Broad Institute Genomics Platform"/>
            <consortium name="The Broad Institute Genome Sequencing Center for Infectious Disease"/>
            <person name="Wu L."/>
            <person name="Ma J."/>
        </authorList>
    </citation>
    <scope>NUCLEOTIDE SEQUENCE [LARGE SCALE GENOMIC DNA]</scope>
    <source>
        <strain evidence="4">NBRC 107710</strain>
    </source>
</reference>
<dbReference type="Proteomes" id="UP001156881">
    <property type="component" value="Unassembled WGS sequence"/>
</dbReference>
<gene>
    <name evidence="1" type="ORF">GCM10007884_42170</name>
    <name evidence="2" type="ORF">GGR33_004731</name>
</gene>
<proteinExistence type="predicted"/>
<evidence type="ECO:0000313" key="1">
    <source>
        <dbReference type="EMBL" id="GLS46225.1"/>
    </source>
</evidence>
<accession>A0A7W6AM88</accession>
<evidence type="ECO:0000313" key="3">
    <source>
        <dbReference type="Proteomes" id="UP000517759"/>
    </source>
</evidence>
<reference evidence="2 3" key="3">
    <citation type="submission" date="2020-08" db="EMBL/GenBank/DDBJ databases">
        <title>Genomic Encyclopedia of Type Strains, Phase IV (KMG-IV): sequencing the most valuable type-strain genomes for metagenomic binning, comparative biology and taxonomic classification.</title>
        <authorList>
            <person name="Goeker M."/>
        </authorList>
    </citation>
    <scope>NUCLEOTIDE SEQUENCE [LARGE SCALE GENOMIC DNA]</scope>
    <source>
        <strain evidence="2 3">DSM 24105</strain>
    </source>
</reference>
<comment type="caution">
    <text evidence="2">The sequence shown here is derived from an EMBL/GenBank/DDBJ whole genome shotgun (WGS) entry which is preliminary data.</text>
</comment>
<reference evidence="1" key="1">
    <citation type="journal article" date="2014" name="Int. J. Syst. Evol. Microbiol.">
        <title>Complete genome of a new Firmicutes species belonging to the dominant human colonic microbiota ('Ruminococcus bicirculans') reveals two chromosomes and a selective capacity to utilize plant glucans.</title>
        <authorList>
            <consortium name="NISC Comparative Sequencing Program"/>
            <person name="Wegmann U."/>
            <person name="Louis P."/>
            <person name="Goesmann A."/>
            <person name="Henrissat B."/>
            <person name="Duncan S.H."/>
            <person name="Flint H.J."/>
        </authorList>
    </citation>
    <scope>NUCLEOTIDE SEQUENCE</scope>
    <source>
        <strain evidence="1">NBRC 107710</strain>
    </source>
</reference>
<protein>
    <submittedName>
        <fullName evidence="2">Uncharacterized protein</fullName>
    </submittedName>
</protein>
<dbReference type="RefSeq" id="WP_183511770.1">
    <property type="nucleotide sequence ID" value="NZ_BSPG01000036.1"/>
</dbReference>
<name>A0A7W6AM88_9HYPH</name>
<dbReference type="EMBL" id="JACIDN010000010">
    <property type="protein sequence ID" value="MBB3905203.1"/>
    <property type="molecule type" value="Genomic_DNA"/>
</dbReference>